<feature type="transmembrane region" description="Helical" evidence="1">
    <location>
        <begin position="246"/>
        <end position="264"/>
    </location>
</feature>
<proteinExistence type="predicted"/>
<feature type="transmembrane region" description="Helical" evidence="1">
    <location>
        <begin position="313"/>
        <end position="336"/>
    </location>
</feature>
<dbReference type="Pfam" id="PF05940">
    <property type="entry name" value="NnrS"/>
    <property type="match status" value="1"/>
</dbReference>
<feature type="transmembrane region" description="Helical" evidence="1">
    <location>
        <begin position="381"/>
        <end position="400"/>
    </location>
</feature>
<feature type="transmembrane region" description="Helical" evidence="1">
    <location>
        <begin position="95"/>
        <end position="114"/>
    </location>
</feature>
<reference evidence="2 3" key="1">
    <citation type="submission" date="2024-08" db="EMBL/GenBank/DDBJ databases">
        <title>Whole-genome sequencing of halo(alkali)philic microorganisms from hypersaline lakes.</title>
        <authorList>
            <person name="Sorokin D.Y."/>
            <person name="Merkel A.Y."/>
            <person name="Messina E."/>
            <person name="Yakimov M."/>
        </authorList>
    </citation>
    <scope>NUCLEOTIDE SEQUENCE [LARGE SCALE GENOMIC DNA]</scope>
    <source>
        <strain evidence="2 3">Cl-TMA</strain>
    </source>
</reference>
<dbReference type="Proteomes" id="UP001575181">
    <property type="component" value="Unassembled WGS sequence"/>
</dbReference>
<sequence length="407" mass="42896">MAVSADARGNRAVLLREPYRLFFPGAALYALAVMAGWALWLLYLGGLGPGVPIPAIPPGWLHGHTQVWGVLQLFIFGFILTALPRQCRHPNEVPPRRWVGLIALFLLAQAGIWIGGLGGWVALAIGAGCLGALLMLGTAAGLARWLPDAGNPHQPRYALAALAISGGAALLDALAWGLSAPGLHDWAIRAGLYAEMGLALALSHRLVPMFARNAIPGYQGSQGPRFLPVLAAGIGVRLVLAASPGSGAALAGGAVDVLLAGWVLRELLRWSPATAVHRWLVGAKLVPMAWFVVGLALSGAVALGASWPDAGRAWVHAVGLGGMASLALVFSMRVSLGHAGRALDPDRALRVAFWLLQGSVLLRLLLPLWTPEGQGGMMTATHWAAWLWLAAFAIWLVRLLPRMAEHS</sequence>
<keyword evidence="3" id="KW-1185">Reference proteome</keyword>
<protein>
    <submittedName>
        <fullName evidence="2">NnrS family protein</fullName>
    </submittedName>
</protein>
<feature type="transmembrane region" description="Helical" evidence="1">
    <location>
        <begin position="120"/>
        <end position="145"/>
    </location>
</feature>
<feature type="transmembrane region" description="Helical" evidence="1">
    <location>
        <begin position="21"/>
        <end position="45"/>
    </location>
</feature>
<feature type="transmembrane region" description="Helical" evidence="1">
    <location>
        <begin position="65"/>
        <end position="83"/>
    </location>
</feature>
<accession>A0ABV4TVZ8</accession>
<feature type="transmembrane region" description="Helical" evidence="1">
    <location>
        <begin position="157"/>
        <end position="178"/>
    </location>
</feature>
<feature type="transmembrane region" description="Helical" evidence="1">
    <location>
        <begin position="348"/>
        <end position="369"/>
    </location>
</feature>
<dbReference type="InterPro" id="IPR010266">
    <property type="entry name" value="NnrS"/>
</dbReference>
<feature type="transmembrane region" description="Helical" evidence="1">
    <location>
        <begin position="285"/>
        <end position="307"/>
    </location>
</feature>
<name>A0ABV4TVZ8_9GAMM</name>
<gene>
    <name evidence="2" type="ORF">ACERLL_07920</name>
</gene>
<evidence type="ECO:0000313" key="2">
    <source>
        <dbReference type="EMBL" id="MFA9460749.1"/>
    </source>
</evidence>
<keyword evidence="1" id="KW-0812">Transmembrane</keyword>
<dbReference type="EMBL" id="JBGUAW010000005">
    <property type="protein sequence ID" value="MFA9460749.1"/>
    <property type="molecule type" value="Genomic_DNA"/>
</dbReference>
<dbReference type="RefSeq" id="WP_373655536.1">
    <property type="nucleotide sequence ID" value="NZ_JBGUAW010000005.1"/>
</dbReference>
<keyword evidence="1" id="KW-0472">Membrane</keyword>
<evidence type="ECO:0000256" key="1">
    <source>
        <dbReference type="SAM" id="Phobius"/>
    </source>
</evidence>
<comment type="caution">
    <text evidence="2">The sequence shown here is derived from an EMBL/GenBank/DDBJ whole genome shotgun (WGS) entry which is preliminary data.</text>
</comment>
<organism evidence="2 3">
    <name type="scientific">Thiohalorhabdus methylotrophus</name>
    <dbReference type="NCBI Taxonomy" id="3242694"/>
    <lineage>
        <taxon>Bacteria</taxon>
        <taxon>Pseudomonadati</taxon>
        <taxon>Pseudomonadota</taxon>
        <taxon>Gammaproteobacteria</taxon>
        <taxon>Thiohalorhabdales</taxon>
        <taxon>Thiohalorhabdaceae</taxon>
        <taxon>Thiohalorhabdus</taxon>
    </lineage>
</organism>
<evidence type="ECO:0000313" key="3">
    <source>
        <dbReference type="Proteomes" id="UP001575181"/>
    </source>
</evidence>
<keyword evidence="1" id="KW-1133">Transmembrane helix</keyword>